<dbReference type="Gene3D" id="1.10.260.40">
    <property type="entry name" value="lambda repressor-like DNA-binding domains"/>
    <property type="match status" value="1"/>
</dbReference>
<evidence type="ECO:0000313" key="2">
    <source>
        <dbReference type="EMBL" id="APC48882.1"/>
    </source>
</evidence>
<dbReference type="EMBL" id="CP017962">
    <property type="protein sequence ID" value="APC48882.1"/>
    <property type="molecule type" value="Genomic_DNA"/>
</dbReference>
<name>A0AAC9J1M6_VIRHA</name>
<dbReference type="Pfam" id="PF01381">
    <property type="entry name" value="HTH_3"/>
    <property type="match status" value="1"/>
</dbReference>
<dbReference type="RefSeq" id="WP_060681491.1">
    <property type="nucleotide sequence ID" value="NZ_CP017962.1"/>
</dbReference>
<dbReference type="CDD" id="cd00093">
    <property type="entry name" value="HTH_XRE"/>
    <property type="match status" value="1"/>
</dbReference>
<evidence type="ECO:0000259" key="1">
    <source>
        <dbReference type="PROSITE" id="PS50943"/>
    </source>
</evidence>
<protein>
    <recommendedName>
        <fullName evidence="1">HTH cro/C1-type domain-containing protein</fullName>
    </recommendedName>
</protein>
<reference evidence="2 3" key="1">
    <citation type="submission" date="2016-11" db="EMBL/GenBank/DDBJ databases">
        <title>Complete genome sequencing of Virgibacillus halodenitrificans PDB-F2.</title>
        <authorList>
            <person name="Sun Z."/>
            <person name="Zhou Y."/>
            <person name="Li H."/>
        </authorList>
    </citation>
    <scope>NUCLEOTIDE SEQUENCE [LARGE SCALE GENOMIC DNA]</scope>
    <source>
        <strain evidence="2 3">PDB-F2</strain>
    </source>
</reference>
<dbReference type="InterPro" id="IPR001387">
    <property type="entry name" value="Cro/C1-type_HTH"/>
</dbReference>
<sequence length="677" mass="79274">MVRKSFKSIVTTSNRSNYLSEKWFDKIKAFQVLVVYDDDSFTNNLYENFHKDVYMDMEVTEIFESNADSDTFVICQQTYQQNKKLFLKLRINARNELILRMAKVIIIYLLKRYKAKSSITLTNQPQFKDTQFIHSLVKQIEVMLKEQTFLADNKVWDEFCEWLNVYLSDWVLQDMENSLGIIALEKMSEEEIKSLFNKYIAKNISGDSRFMANFRKIVNGYVQQWITKIISELHLDKMPLHRIEELLQLEKPVVHEKPKDITMTVLQDGNLQVMSNPVYQSIRESLSNCTFKRTDKVDWPTSLLNKGTMKGTIQIKPAQLQNNRAKEEEIIKSSWNQVKRLSEVDVDVYDALCSIFLAKSKHHKDIVEFYMKDLLIMRGVKAKLGGKGRRGGFEVKQRNQILQALSIMQNLWAEIENVTLYEKGKSVQASLQGRVYLFQDENQKEIDISKHSFNKPCYFSLGEVLSKFLIGSGRQTAILPLHTLQYHPYQEKWEKKLIRYLSWRWRTQARSGAYMQPHKINTLLEVLGIHINKRAPSRTRERLEKAFDRLLEDGVITSWQYEKWDEDIASMKGWARIWEYSTVVIKPPLSIRDQYSSIERKGKNKFKASANANKVNNSLGARIKYYRNRLGLTLIQAAEEIEISTSYLSNIERGIKIPSARVGTRIEKWVQLHENSI</sequence>
<accession>A0AAC9J1M6</accession>
<dbReference type="SUPFAM" id="SSF47413">
    <property type="entry name" value="lambda repressor-like DNA-binding domains"/>
    <property type="match status" value="1"/>
</dbReference>
<dbReference type="PROSITE" id="PS50943">
    <property type="entry name" value="HTH_CROC1"/>
    <property type="match status" value="1"/>
</dbReference>
<gene>
    <name evidence="2" type="ORF">BME96_12045</name>
</gene>
<feature type="domain" description="HTH cro/C1-type" evidence="1">
    <location>
        <begin position="623"/>
        <end position="662"/>
    </location>
</feature>
<dbReference type="Proteomes" id="UP000182945">
    <property type="component" value="Chromosome"/>
</dbReference>
<dbReference type="SMART" id="SM00530">
    <property type="entry name" value="HTH_XRE"/>
    <property type="match status" value="1"/>
</dbReference>
<dbReference type="GeneID" id="71515132"/>
<evidence type="ECO:0000313" key="3">
    <source>
        <dbReference type="Proteomes" id="UP000182945"/>
    </source>
</evidence>
<dbReference type="InterPro" id="IPR010982">
    <property type="entry name" value="Lambda_DNA-bd_dom_sf"/>
</dbReference>
<organism evidence="2 3">
    <name type="scientific">Virgibacillus halodenitrificans</name>
    <name type="common">Bacillus halodenitrificans</name>
    <dbReference type="NCBI Taxonomy" id="1482"/>
    <lineage>
        <taxon>Bacteria</taxon>
        <taxon>Bacillati</taxon>
        <taxon>Bacillota</taxon>
        <taxon>Bacilli</taxon>
        <taxon>Bacillales</taxon>
        <taxon>Bacillaceae</taxon>
        <taxon>Virgibacillus</taxon>
    </lineage>
</organism>
<dbReference type="GO" id="GO:0003677">
    <property type="term" value="F:DNA binding"/>
    <property type="evidence" value="ECO:0007669"/>
    <property type="project" value="InterPro"/>
</dbReference>
<dbReference type="AlphaFoldDB" id="A0AAC9J1M6"/>
<dbReference type="KEGG" id="vhl:BME96_12045"/>
<proteinExistence type="predicted"/>